<dbReference type="PROSITE" id="PS51459">
    <property type="entry name" value="FIDO"/>
    <property type="match status" value="1"/>
</dbReference>
<feature type="domain" description="Fido" evidence="1">
    <location>
        <begin position="20"/>
        <end position="171"/>
    </location>
</feature>
<dbReference type="InterPro" id="IPR040198">
    <property type="entry name" value="Fido_containing"/>
</dbReference>
<dbReference type="InterPro" id="IPR003812">
    <property type="entry name" value="Fido"/>
</dbReference>
<dbReference type="EMBL" id="BAABMM010000040">
    <property type="protein sequence ID" value="GAA5252812.1"/>
    <property type="molecule type" value="Genomic_DNA"/>
</dbReference>
<dbReference type="InterPro" id="IPR036597">
    <property type="entry name" value="Fido-like_dom_sf"/>
</dbReference>
<protein>
    <recommendedName>
        <fullName evidence="1">Fido domain-containing protein</fullName>
    </recommendedName>
</protein>
<dbReference type="RefSeq" id="WP_412708438.1">
    <property type="nucleotide sequence ID" value="NZ_BAABMM010000040.1"/>
</dbReference>
<keyword evidence="3" id="KW-1185">Reference proteome</keyword>
<gene>
    <name evidence="2" type="ORF">KNCP2_11000</name>
</gene>
<evidence type="ECO:0000313" key="2">
    <source>
        <dbReference type="EMBL" id="GAA5252812.1"/>
    </source>
</evidence>
<name>A0ABP9TXR6_9RICK</name>
<dbReference type="Gene3D" id="1.10.3290.10">
    <property type="entry name" value="Fido-like domain"/>
    <property type="match status" value="1"/>
</dbReference>
<dbReference type="PANTHER" id="PTHR13504">
    <property type="entry name" value="FIDO DOMAIN-CONTAINING PROTEIN DDB_G0283145"/>
    <property type="match status" value="1"/>
</dbReference>
<reference evidence="2 3" key="1">
    <citation type="journal article" date="2024" name="Microbiol. Immunol.">
        <title>Discovery of a novel spotted fever group Rickettsia, 'Candidatus Rickettsia kedanie,' in unfed larval chigger mites, Leptotrombidium scutellare.</title>
        <authorList>
            <person name="Ogawa M."/>
            <person name="Matsutani M."/>
            <person name="Katayama T."/>
            <person name="Takada N."/>
            <person name="Noda S."/>
            <person name="Takahashi M."/>
            <person name="Kageyama D."/>
            <person name="Hanaoka N."/>
            <person name="Ebihara H."/>
        </authorList>
    </citation>
    <scope>NUCLEOTIDE SEQUENCE [LARGE SCALE GENOMIC DNA]</scope>
    <source>
        <strain evidence="2 3">KNCP2-13</strain>
    </source>
</reference>
<dbReference type="PANTHER" id="PTHR13504:SF38">
    <property type="entry name" value="FIDO DOMAIN-CONTAINING PROTEIN"/>
    <property type="match status" value="1"/>
</dbReference>
<comment type="caution">
    <text evidence="2">The sequence shown here is derived from an EMBL/GenBank/DDBJ whole genome shotgun (WGS) entry which is preliminary data.</text>
</comment>
<dbReference type="Pfam" id="PF02661">
    <property type="entry name" value="Fic"/>
    <property type="match status" value="1"/>
</dbReference>
<organism evidence="2 3">
    <name type="scientific">Candidatus Rickettsia kedanie</name>
    <dbReference type="NCBI Taxonomy" id="3115352"/>
    <lineage>
        <taxon>Bacteria</taxon>
        <taxon>Pseudomonadati</taxon>
        <taxon>Pseudomonadota</taxon>
        <taxon>Alphaproteobacteria</taxon>
        <taxon>Rickettsiales</taxon>
        <taxon>Rickettsiaceae</taxon>
        <taxon>Rickettsieae</taxon>
        <taxon>Rickettsia</taxon>
        <taxon>spotted fever group</taxon>
    </lineage>
</organism>
<evidence type="ECO:0000313" key="3">
    <source>
        <dbReference type="Proteomes" id="UP001628124"/>
    </source>
</evidence>
<accession>A0ABP9TXR6</accession>
<dbReference type="SUPFAM" id="SSF140931">
    <property type="entry name" value="Fic-like"/>
    <property type="match status" value="1"/>
</dbReference>
<evidence type="ECO:0000259" key="1">
    <source>
        <dbReference type="PROSITE" id="PS51459"/>
    </source>
</evidence>
<proteinExistence type="predicted"/>
<dbReference type="Proteomes" id="UP001628124">
    <property type="component" value="Unassembled WGS sequence"/>
</dbReference>
<sequence length="171" mass="20001">MVGYLKCLEFIFNNYAEISITESFILKLHNYMLVHGEKDARHKGNYKFGSNRVEAKDHNSNVVGTIFDPTPPYLVKNEMQELIDWYNWTVDSKTKHPLIIIANFIFEYLAIHSLQDGNGRTSRLLTNLLLLKHGYLFLMSTLLKRIKLIIIWHLIKLKLHGRQHQKILPLG</sequence>